<dbReference type="SUPFAM" id="SSF52540">
    <property type="entry name" value="P-loop containing nucleoside triphosphate hydrolases"/>
    <property type="match status" value="1"/>
</dbReference>
<feature type="domain" description="Sulfotransferase" evidence="4">
    <location>
        <begin position="86"/>
        <end position="319"/>
    </location>
</feature>
<comment type="caution">
    <text evidence="5">The sequence shown here is derived from an EMBL/GenBank/DDBJ whole genome shotgun (WGS) entry which is preliminary data.</text>
</comment>
<dbReference type="AlphaFoldDB" id="A0AAE1CZA2"/>
<keyword evidence="3" id="KW-0472">Membrane</keyword>
<dbReference type="Gene3D" id="3.40.50.300">
    <property type="entry name" value="P-loop containing nucleotide triphosphate hydrolases"/>
    <property type="match status" value="1"/>
</dbReference>
<comment type="similarity">
    <text evidence="1">Belongs to the sulfotransferase 1 family.</text>
</comment>
<keyword evidence="6" id="KW-1185">Reference proteome</keyword>
<dbReference type="Pfam" id="PF00685">
    <property type="entry name" value="Sulfotransfer_1"/>
    <property type="match status" value="1"/>
</dbReference>
<dbReference type="PANTHER" id="PTHR11783">
    <property type="entry name" value="SULFOTRANSFERASE SULT"/>
    <property type="match status" value="1"/>
</dbReference>
<evidence type="ECO:0000313" key="5">
    <source>
        <dbReference type="EMBL" id="KAK3746888.1"/>
    </source>
</evidence>
<keyword evidence="3" id="KW-0812">Transmembrane</keyword>
<dbReference type="InterPro" id="IPR027417">
    <property type="entry name" value="P-loop_NTPase"/>
</dbReference>
<proteinExistence type="inferred from homology"/>
<protein>
    <recommendedName>
        <fullName evidence="4">Sulfotransferase domain-containing protein</fullName>
    </recommendedName>
</protein>
<evidence type="ECO:0000256" key="3">
    <source>
        <dbReference type="SAM" id="Phobius"/>
    </source>
</evidence>
<gene>
    <name evidence="5" type="ORF">RRG08_030300</name>
</gene>
<dbReference type="InterPro" id="IPR000863">
    <property type="entry name" value="Sulfotransferase_dom"/>
</dbReference>
<dbReference type="GO" id="GO:0008146">
    <property type="term" value="F:sulfotransferase activity"/>
    <property type="evidence" value="ECO:0007669"/>
    <property type="project" value="InterPro"/>
</dbReference>
<dbReference type="EMBL" id="JAWDGP010006114">
    <property type="protein sequence ID" value="KAK3746888.1"/>
    <property type="molecule type" value="Genomic_DNA"/>
</dbReference>
<evidence type="ECO:0000259" key="4">
    <source>
        <dbReference type="Pfam" id="PF00685"/>
    </source>
</evidence>
<keyword evidence="2" id="KW-0808">Transferase</keyword>
<feature type="transmembrane region" description="Helical" evidence="3">
    <location>
        <begin position="12"/>
        <end position="32"/>
    </location>
</feature>
<accession>A0AAE1CZA2</accession>
<evidence type="ECO:0000313" key="6">
    <source>
        <dbReference type="Proteomes" id="UP001283361"/>
    </source>
</evidence>
<reference evidence="5" key="1">
    <citation type="journal article" date="2023" name="G3 (Bethesda)">
        <title>A reference genome for the long-term kleptoplast-retaining sea slug Elysia crispata morphotype clarki.</title>
        <authorList>
            <person name="Eastman K.E."/>
            <person name="Pendleton A.L."/>
            <person name="Shaikh M.A."/>
            <person name="Suttiyut T."/>
            <person name="Ogas R."/>
            <person name="Tomko P."/>
            <person name="Gavelis G."/>
            <person name="Widhalm J.R."/>
            <person name="Wisecaver J.H."/>
        </authorList>
    </citation>
    <scope>NUCLEOTIDE SEQUENCE</scope>
    <source>
        <strain evidence="5">ECLA1</strain>
    </source>
</reference>
<name>A0AAE1CZA2_9GAST</name>
<evidence type="ECO:0000256" key="2">
    <source>
        <dbReference type="ARBA" id="ARBA00022679"/>
    </source>
</evidence>
<evidence type="ECO:0000256" key="1">
    <source>
        <dbReference type="ARBA" id="ARBA00005771"/>
    </source>
</evidence>
<keyword evidence="3" id="KW-1133">Transmembrane helix</keyword>
<sequence length="325" mass="37642">MKLAKTLKRQLLAFAIFTGIFDLIVNLLKPFMDKILPFLGRYMEMYNHQIVDASGKTMNAVKVNGNIYPPFGEYKFREIPKLRIRDDDVLLCGYPKTGCHWMFEIIFMLLHGKAELSRHGKELGGMIDFIPEILLDSLPSPRVLNSHLMYAQLPKEIVEKKTKIILTVRNPKDTVVSFYNHHIDLKSMYGYGGSFNDYFNLFMEGRLEYGDYFDYVLDWERTMKNQSFNQIHCVSFEDMKSAPLKCVLDVANFLKVKVTEQFAREIVDACSFNRMKKKRGKDGPPAKLFRKGIVGDWNNWLSTEQSAAIDNRWAQKIQKSISTSS</sequence>
<organism evidence="5 6">
    <name type="scientific">Elysia crispata</name>
    <name type="common">lettuce slug</name>
    <dbReference type="NCBI Taxonomy" id="231223"/>
    <lineage>
        <taxon>Eukaryota</taxon>
        <taxon>Metazoa</taxon>
        <taxon>Spiralia</taxon>
        <taxon>Lophotrochozoa</taxon>
        <taxon>Mollusca</taxon>
        <taxon>Gastropoda</taxon>
        <taxon>Heterobranchia</taxon>
        <taxon>Euthyneura</taxon>
        <taxon>Panpulmonata</taxon>
        <taxon>Sacoglossa</taxon>
        <taxon>Placobranchoidea</taxon>
        <taxon>Plakobranchidae</taxon>
        <taxon>Elysia</taxon>
    </lineage>
</organism>
<dbReference type="Proteomes" id="UP001283361">
    <property type="component" value="Unassembled WGS sequence"/>
</dbReference>